<evidence type="ECO:0000313" key="4">
    <source>
        <dbReference type="Proteomes" id="UP000272846"/>
    </source>
</evidence>
<feature type="transmembrane region" description="Helical" evidence="1">
    <location>
        <begin position="117"/>
        <end position="139"/>
    </location>
</feature>
<organism evidence="3 4">
    <name type="scientific">Streptococcus sanguinis</name>
    <dbReference type="NCBI Taxonomy" id="1305"/>
    <lineage>
        <taxon>Bacteria</taxon>
        <taxon>Bacillati</taxon>
        <taxon>Bacillota</taxon>
        <taxon>Bacilli</taxon>
        <taxon>Lactobacillales</taxon>
        <taxon>Streptococcaceae</taxon>
        <taxon>Streptococcus</taxon>
    </lineage>
</organism>
<keyword evidence="1" id="KW-1133">Transmembrane helix</keyword>
<comment type="caution">
    <text evidence="3">The sequence shown here is derived from an EMBL/GenBank/DDBJ whole genome shotgun (WGS) entry which is preliminary data.</text>
</comment>
<dbReference type="SUPFAM" id="SSF52540">
    <property type="entry name" value="P-loop containing nucleoside triphosphate hydrolases"/>
    <property type="match status" value="1"/>
</dbReference>
<dbReference type="Gene3D" id="3.40.50.300">
    <property type="entry name" value="P-loop containing nucleotide triphosphate hydrolases"/>
    <property type="match status" value="1"/>
</dbReference>
<dbReference type="InterPro" id="IPR011646">
    <property type="entry name" value="KAP_P-loop"/>
</dbReference>
<evidence type="ECO:0000313" key="3">
    <source>
        <dbReference type="EMBL" id="RSI09421.1"/>
    </source>
</evidence>
<gene>
    <name evidence="3" type="ORF">D8888_00675</name>
</gene>
<keyword evidence="1" id="KW-0812">Transmembrane</keyword>
<feature type="domain" description="KAP NTPase" evidence="2">
    <location>
        <begin position="21"/>
        <end position="289"/>
    </location>
</feature>
<feature type="transmembrane region" description="Helical" evidence="1">
    <location>
        <begin position="86"/>
        <end position="105"/>
    </location>
</feature>
<dbReference type="InterPro" id="IPR027417">
    <property type="entry name" value="P-loop_NTPase"/>
</dbReference>
<accession>A0AAE8KA76</accession>
<dbReference type="RefSeq" id="WP_260468535.1">
    <property type="nucleotide sequence ID" value="NZ_CAXTGR010000001.1"/>
</dbReference>
<reference evidence="3 4" key="1">
    <citation type="submission" date="2018-11" db="EMBL/GenBank/DDBJ databases">
        <title>Species Designations Belie Phenotypic and Genotypic Heterogeneity in Oral Streptococci.</title>
        <authorList>
            <person name="Velsko I."/>
        </authorList>
    </citation>
    <scope>NUCLEOTIDE SEQUENCE [LARGE SCALE GENOMIC DNA]</scope>
    <source>
        <strain evidence="3 4">KLC04</strain>
    </source>
</reference>
<protein>
    <submittedName>
        <fullName evidence="3">KAP family P-loop domain protein</fullName>
    </submittedName>
</protein>
<dbReference type="Proteomes" id="UP000272846">
    <property type="component" value="Unassembled WGS sequence"/>
</dbReference>
<evidence type="ECO:0000256" key="1">
    <source>
        <dbReference type="SAM" id="Phobius"/>
    </source>
</evidence>
<sequence>MKEYIKFENIETPEAVNGFRELIEEKKEGRYQTIFLNGKWGSGKTTFLEKASESNKKGRKFIYLKLWETRDERTVIQIAFKELHTFYYWLMKLFVIVCVVISLLLTPAFNMGLSDFLSIIVLKWIIVIIALSVSVAQLFKIKSDNFYLEFFHLLNSEKFFLKMLTYFSKPKVLIIDDFDRVDHKKQLEAYKLFNILHGVLPIVFVGDYDKLIKQEDISFEYLSKIVDRKVELPFLLSSTKIAANISNQLLTFLKTNQKEINQLYDVFIRNVFLQSRFSIREWKRYVEILNDQIYKKGGLDNISLIDLSIIVYLYLFYPLDYQELTSNYDNSYEFNRSRGSTRFNDVSKDSYKFYIKEVLLPSHGYATFPRTFYENAKMYFLDDYVPNLFKNEADEILRDPEKLKGKLLEETMDLDFYYYVQNAQLNKDDDDPILNCIFSTIKSNPNIRIQLIQSILDVFRNKEETEEEKFRLFEEYTNKYYFTVEEKCHFYIKFGYANEYISKQLYQEIMVEIEQLNKNSNYKLEKFKMLFIGTSISIEECQLIINKLTRCLLKNELENLRAFLSDEVDRLIDSPPLTERQSETTIICFQILLSSFLGIVLLKDKKFCDKINQMQNDKAKELVNQLSEVVFLYRQSSVPIDGEEQNDECINLMEGIRILIVKSISN</sequence>
<dbReference type="EMBL" id="RJMK01000001">
    <property type="protein sequence ID" value="RSI09421.1"/>
    <property type="molecule type" value="Genomic_DNA"/>
</dbReference>
<keyword evidence="1" id="KW-0472">Membrane</keyword>
<dbReference type="AlphaFoldDB" id="A0AAE8KA76"/>
<name>A0AAE8KA76_STRSA</name>
<dbReference type="Pfam" id="PF07693">
    <property type="entry name" value="KAP_NTPase"/>
    <property type="match status" value="1"/>
</dbReference>
<proteinExistence type="predicted"/>
<evidence type="ECO:0000259" key="2">
    <source>
        <dbReference type="Pfam" id="PF07693"/>
    </source>
</evidence>